<reference evidence="1 2" key="1">
    <citation type="journal article" date="2016" name="Nat. Commun.">
        <title>Thousands of microbial genomes shed light on interconnected biogeochemical processes in an aquifer system.</title>
        <authorList>
            <person name="Anantharaman K."/>
            <person name="Brown C.T."/>
            <person name="Hug L.A."/>
            <person name="Sharon I."/>
            <person name="Castelle C.J."/>
            <person name="Probst A.J."/>
            <person name="Thomas B.C."/>
            <person name="Singh A."/>
            <person name="Wilkins M.J."/>
            <person name="Karaoz U."/>
            <person name="Brodie E.L."/>
            <person name="Williams K.H."/>
            <person name="Hubbard S.S."/>
            <person name="Banfield J.F."/>
        </authorList>
    </citation>
    <scope>NUCLEOTIDE SEQUENCE [LARGE SCALE GENOMIC DNA]</scope>
</reference>
<dbReference type="Pfam" id="PF02585">
    <property type="entry name" value="PIG-L"/>
    <property type="match status" value="1"/>
</dbReference>
<evidence type="ECO:0008006" key="3">
    <source>
        <dbReference type="Google" id="ProtNLM"/>
    </source>
</evidence>
<sequence length="202" mass="23359">MNELTLAKGQGLIIVAHPDDETIWMGGTIASYQRAVDWIIFVLCRKSDPDRMPKFMRVATHYNAQGIICDLEDEAILSIEESILPIQAIIRQQLPLKRFDYLFTHASYGEYRHARHQGVHLAVKQMLENRELTVSRTFSFAQQVLPPENFCASREDAAFYTRLNKQEHNHKKQVIEKMYGFSPDSFESKSCDARESFFEGLQ</sequence>
<dbReference type="SUPFAM" id="SSF102588">
    <property type="entry name" value="LmbE-like"/>
    <property type="match status" value="1"/>
</dbReference>
<dbReference type="Proteomes" id="UP000178092">
    <property type="component" value="Unassembled WGS sequence"/>
</dbReference>
<evidence type="ECO:0000313" key="2">
    <source>
        <dbReference type="Proteomes" id="UP000178092"/>
    </source>
</evidence>
<comment type="caution">
    <text evidence="1">The sequence shown here is derived from an EMBL/GenBank/DDBJ whole genome shotgun (WGS) entry which is preliminary data.</text>
</comment>
<accession>A0A1G2R1W7</accession>
<dbReference type="Gene3D" id="3.40.50.10320">
    <property type="entry name" value="LmbE-like"/>
    <property type="match status" value="1"/>
</dbReference>
<proteinExistence type="predicted"/>
<gene>
    <name evidence="1" type="ORF">A3C04_03395</name>
</gene>
<dbReference type="InterPro" id="IPR024078">
    <property type="entry name" value="LmbE-like_dom_sf"/>
</dbReference>
<dbReference type="InterPro" id="IPR003737">
    <property type="entry name" value="GlcNAc_PI_deacetylase-related"/>
</dbReference>
<protein>
    <recommendedName>
        <fullName evidence="3">GlcNAc-PI de-N-acetylase</fullName>
    </recommendedName>
</protein>
<name>A0A1G2R1W7_9BACT</name>
<evidence type="ECO:0000313" key="1">
    <source>
        <dbReference type="EMBL" id="OHA66846.1"/>
    </source>
</evidence>
<dbReference type="AlphaFoldDB" id="A0A1G2R1W7"/>
<organism evidence="1 2">
    <name type="scientific">Candidatus Wildermuthbacteria bacterium RIFCSPHIGHO2_02_FULL_45_25</name>
    <dbReference type="NCBI Taxonomy" id="1802450"/>
    <lineage>
        <taxon>Bacteria</taxon>
        <taxon>Candidatus Wildermuthiibacteriota</taxon>
    </lineage>
</organism>
<dbReference type="EMBL" id="MHTV01000021">
    <property type="protein sequence ID" value="OHA66846.1"/>
    <property type="molecule type" value="Genomic_DNA"/>
</dbReference>